<feature type="binding site" evidence="15">
    <location>
        <begin position="296"/>
        <end position="297"/>
    </location>
    <ligand>
        <name>ATP</name>
        <dbReference type="ChEBI" id="CHEBI:30616"/>
    </ligand>
</feature>
<accession>M4B597</accession>
<dbReference type="InterPro" id="IPR017441">
    <property type="entry name" value="Protein_kinase_ATP_BS"/>
</dbReference>
<dbReference type="Proteomes" id="UP000011713">
    <property type="component" value="Unassembled WGS sequence"/>
</dbReference>
<dbReference type="PANTHER" id="PTHR24350">
    <property type="entry name" value="SERINE/THREONINE-PROTEIN KINASE IAL-RELATED"/>
    <property type="match status" value="1"/>
</dbReference>
<keyword evidence="10 15" id="KW-0067">ATP-binding</keyword>
<evidence type="ECO:0000256" key="17">
    <source>
        <dbReference type="PROSITE-ProRule" id="PRU10141"/>
    </source>
</evidence>
<dbReference type="EMBL" id="JH598388">
    <property type="status" value="NOT_ANNOTATED_CDS"/>
    <property type="molecule type" value="Genomic_DNA"/>
</dbReference>
<evidence type="ECO:0000256" key="5">
    <source>
        <dbReference type="ARBA" id="ARBA00022723"/>
    </source>
</evidence>
<dbReference type="PROSITE" id="PS00108">
    <property type="entry name" value="PROTEIN_KINASE_ST"/>
    <property type="match status" value="1"/>
</dbReference>
<dbReference type="GO" id="GO:0004674">
    <property type="term" value="F:protein serine/threonine kinase activity"/>
    <property type="evidence" value="ECO:0007669"/>
    <property type="project" value="UniProtKB-KW"/>
</dbReference>
<feature type="cross-link" description="Glycyl lysine isopeptide (Lys-Gly) (interchain with G-Cter in SUMO2)" evidence="16">
    <location>
        <position position="294"/>
    </location>
</feature>
<dbReference type="EnsemblProtists" id="HpaT801447">
    <property type="protein sequence ID" value="HpaP801447"/>
    <property type="gene ID" value="HpaG801447"/>
</dbReference>
<keyword evidence="5" id="KW-0479">Metal-binding</keyword>
<evidence type="ECO:0000256" key="6">
    <source>
        <dbReference type="ARBA" id="ARBA00022737"/>
    </source>
</evidence>
<keyword evidence="6" id="KW-0677">Repeat</keyword>
<evidence type="ECO:0000256" key="13">
    <source>
        <dbReference type="ARBA" id="ARBA00048679"/>
    </source>
</evidence>
<dbReference type="InterPro" id="IPR030616">
    <property type="entry name" value="Aur-like"/>
</dbReference>
<dbReference type="Pfam" id="PF00069">
    <property type="entry name" value="Pkinase"/>
    <property type="match status" value="1"/>
</dbReference>
<protein>
    <recommendedName>
        <fullName evidence="2">non-specific serine/threonine protein kinase</fullName>
        <ecNumber evidence="2">2.7.11.1</ecNumber>
    </recommendedName>
</protein>
<dbReference type="SMART" id="SM00220">
    <property type="entry name" value="S_TKc"/>
    <property type="match status" value="1"/>
</dbReference>
<keyword evidence="21" id="KW-1185">Reference proteome</keyword>
<evidence type="ECO:0000256" key="15">
    <source>
        <dbReference type="PIRSR" id="PIRSR630616-2"/>
    </source>
</evidence>
<keyword evidence="7 15" id="KW-0547">Nucleotide-binding</keyword>
<dbReference type="HOGENOM" id="CLU_006156_0_0_1"/>
<dbReference type="FunFam" id="3.30.200.20:FF:000315">
    <property type="entry name" value="Calcium-dependent protein kinase 3"/>
    <property type="match status" value="1"/>
</dbReference>
<dbReference type="PROSITE" id="PS50011">
    <property type="entry name" value="PROTEIN_KINASE_DOM"/>
    <property type="match status" value="1"/>
</dbReference>
<feature type="compositionally biased region" description="Low complexity" evidence="18">
    <location>
        <begin position="609"/>
        <end position="619"/>
    </location>
</feature>
<evidence type="ECO:0000256" key="4">
    <source>
        <dbReference type="ARBA" id="ARBA00022679"/>
    </source>
</evidence>
<dbReference type="InterPro" id="IPR011009">
    <property type="entry name" value="Kinase-like_dom_sf"/>
</dbReference>
<dbReference type="CDD" id="cd05117">
    <property type="entry name" value="STKc_CAMK"/>
    <property type="match status" value="1"/>
</dbReference>
<evidence type="ECO:0000259" key="19">
    <source>
        <dbReference type="PROSITE" id="PS50011"/>
    </source>
</evidence>
<feature type="region of interest" description="Disordered" evidence="18">
    <location>
        <begin position="731"/>
        <end position="753"/>
    </location>
</feature>
<feature type="binding site" evidence="15 17">
    <location>
        <position position="199"/>
    </location>
    <ligand>
        <name>ATP</name>
        <dbReference type="ChEBI" id="CHEBI:30616"/>
    </ligand>
</feature>
<feature type="compositionally biased region" description="Polar residues" evidence="18">
    <location>
        <begin position="560"/>
        <end position="572"/>
    </location>
</feature>
<feature type="active site" description="Proton acceptor" evidence="14">
    <location>
        <position position="292"/>
    </location>
</feature>
<evidence type="ECO:0000256" key="3">
    <source>
        <dbReference type="ARBA" id="ARBA00022527"/>
    </source>
</evidence>
<evidence type="ECO:0000256" key="2">
    <source>
        <dbReference type="ARBA" id="ARBA00012513"/>
    </source>
</evidence>
<reference evidence="21" key="1">
    <citation type="journal article" date="2010" name="Science">
        <title>Signatures of adaptation to obligate biotrophy in the Hyaloperonospora arabidopsidis genome.</title>
        <authorList>
            <person name="Baxter L."/>
            <person name="Tripathy S."/>
            <person name="Ishaque N."/>
            <person name="Boot N."/>
            <person name="Cabral A."/>
            <person name="Kemen E."/>
            <person name="Thines M."/>
            <person name="Ah-Fong A."/>
            <person name="Anderson R."/>
            <person name="Badejoko W."/>
            <person name="Bittner-Eddy P."/>
            <person name="Boore J.L."/>
            <person name="Chibucos M.C."/>
            <person name="Coates M."/>
            <person name="Dehal P."/>
            <person name="Delehaunty K."/>
            <person name="Dong S."/>
            <person name="Downton P."/>
            <person name="Dumas B."/>
            <person name="Fabro G."/>
            <person name="Fronick C."/>
            <person name="Fuerstenberg S.I."/>
            <person name="Fulton L."/>
            <person name="Gaulin E."/>
            <person name="Govers F."/>
            <person name="Hughes L."/>
            <person name="Humphray S."/>
            <person name="Jiang R.H."/>
            <person name="Judelson H."/>
            <person name="Kamoun S."/>
            <person name="Kyung K."/>
            <person name="Meijer H."/>
            <person name="Minx P."/>
            <person name="Morris P."/>
            <person name="Nelson J."/>
            <person name="Phuntumart V."/>
            <person name="Qutob D."/>
            <person name="Rehmany A."/>
            <person name="Rougon-Cardoso A."/>
            <person name="Ryden P."/>
            <person name="Torto-Alalibo T."/>
            <person name="Studholme D."/>
            <person name="Wang Y."/>
            <person name="Win J."/>
            <person name="Wood J."/>
            <person name="Clifton S.W."/>
            <person name="Rogers J."/>
            <person name="Van den Ackerveken G."/>
            <person name="Jones J.D."/>
            <person name="McDowell J.M."/>
            <person name="Beynon J."/>
            <person name="Tyler B.M."/>
        </authorList>
    </citation>
    <scope>NUCLEOTIDE SEQUENCE [LARGE SCALE GENOMIC DNA]</scope>
    <source>
        <strain evidence="21">Emoy2</strain>
    </source>
</reference>
<evidence type="ECO:0000256" key="8">
    <source>
        <dbReference type="ARBA" id="ARBA00022777"/>
    </source>
</evidence>
<comment type="catalytic activity">
    <reaction evidence="13">
        <text>L-seryl-[protein] + ATP = O-phospho-L-seryl-[protein] + ADP + H(+)</text>
        <dbReference type="Rhea" id="RHEA:17989"/>
        <dbReference type="Rhea" id="RHEA-COMP:9863"/>
        <dbReference type="Rhea" id="RHEA-COMP:11604"/>
        <dbReference type="ChEBI" id="CHEBI:15378"/>
        <dbReference type="ChEBI" id="CHEBI:29999"/>
        <dbReference type="ChEBI" id="CHEBI:30616"/>
        <dbReference type="ChEBI" id="CHEBI:83421"/>
        <dbReference type="ChEBI" id="CHEBI:456216"/>
        <dbReference type="EC" id="2.7.11.1"/>
    </reaction>
</comment>
<comment type="cofactor">
    <cofactor evidence="1">
        <name>Mg(2+)</name>
        <dbReference type="ChEBI" id="CHEBI:18420"/>
    </cofactor>
</comment>
<keyword evidence="3" id="KW-0723">Serine/threonine-protein kinase</keyword>
<evidence type="ECO:0000256" key="11">
    <source>
        <dbReference type="ARBA" id="ARBA00024334"/>
    </source>
</evidence>
<evidence type="ECO:0000313" key="20">
    <source>
        <dbReference type="EnsemblProtists" id="HpaP801447"/>
    </source>
</evidence>
<evidence type="ECO:0000256" key="1">
    <source>
        <dbReference type="ARBA" id="ARBA00001946"/>
    </source>
</evidence>
<dbReference type="GO" id="GO:0046872">
    <property type="term" value="F:metal ion binding"/>
    <property type="evidence" value="ECO:0007669"/>
    <property type="project" value="UniProtKB-KW"/>
</dbReference>
<feature type="region of interest" description="Disordered" evidence="18">
    <location>
        <begin position="593"/>
        <end position="634"/>
    </location>
</feature>
<evidence type="ECO:0000256" key="18">
    <source>
        <dbReference type="SAM" id="MobiDB-lite"/>
    </source>
</evidence>
<dbReference type="OMA" id="NETCARY"/>
<feature type="region of interest" description="Disordered" evidence="18">
    <location>
        <begin position="510"/>
        <end position="572"/>
    </location>
</feature>
<dbReference type="STRING" id="559515.M4B597"/>
<feature type="domain" description="Protein kinase" evidence="19">
    <location>
        <begin position="170"/>
        <end position="421"/>
    </location>
</feature>
<evidence type="ECO:0000256" key="12">
    <source>
        <dbReference type="ARBA" id="ARBA00047899"/>
    </source>
</evidence>
<reference evidence="20" key="2">
    <citation type="submission" date="2015-06" db="UniProtKB">
        <authorList>
            <consortium name="EnsemblProtists"/>
        </authorList>
    </citation>
    <scope>IDENTIFICATION</scope>
    <source>
        <strain evidence="20">Emoy2</strain>
    </source>
</reference>
<proteinExistence type="inferred from homology"/>
<evidence type="ECO:0000313" key="21">
    <source>
        <dbReference type="Proteomes" id="UP000011713"/>
    </source>
</evidence>
<evidence type="ECO:0000256" key="9">
    <source>
        <dbReference type="ARBA" id="ARBA00022837"/>
    </source>
</evidence>
<dbReference type="InterPro" id="IPR000719">
    <property type="entry name" value="Prot_kinase_dom"/>
</dbReference>
<keyword evidence="9" id="KW-0106">Calcium</keyword>
<dbReference type="GO" id="GO:0005524">
    <property type="term" value="F:ATP binding"/>
    <property type="evidence" value="ECO:0007669"/>
    <property type="project" value="UniProtKB-UniRule"/>
</dbReference>
<dbReference type="VEuPathDB" id="FungiDB:HpaG801447"/>
<dbReference type="EC" id="2.7.11.1" evidence="2"/>
<comment type="similarity">
    <text evidence="11">Belongs to the protein kinase superfamily. Ser/Thr protein kinase family. CDPK subfamily.</text>
</comment>
<keyword evidence="4" id="KW-0808">Transferase</keyword>
<dbReference type="AlphaFoldDB" id="M4B597"/>
<keyword evidence="8" id="KW-0418">Kinase</keyword>
<name>M4B597_HYAAE</name>
<feature type="binding site" evidence="15">
    <location>
        <begin position="247"/>
        <end position="249"/>
    </location>
    <ligand>
        <name>ATP</name>
        <dbReference type="ChEBI" id="CHEBI:30616"/>
    </ligand>
</feature>
<dbReference type="FunFam" id="1.10.510.10:FF:000709">
    <property type="entry name" value="CAMK/CAMK1 protein kinase, variant 2"/>
    <property type="match status" value="1"/>
</dbReference>
<evidence type="ECO:0000256" key="10">
    <source>
        <dbReference type="ARBA" id="ARBA00022840"/>
    </source>
</evidence>
<dbReference type="Gene3D" id="1.10.510.10">
    <property type="entry name" value="Transferase(Phosphotransferase) domain 1"/>
    <property type="match status" value="1"/>
</dbReference>
<dbReference type="InParanoid" id="M4B597"/>
<feature type="compositionally biased region" description="Polar residues" evidence="18">
    <location>
        <begin position="521"/>
        <end position="532"/>
    </location>
</feature>
<organism evidence="20 21">
    <name type="scientific">Hyaloperonospora arabidopsidis (strain Emoy2)</name>
    <name type="common">Downy mildew agent</name>
    <name type="synonym">Peronospora arabidopsidis</name>
    <dbReference type="NCBI Taxonomy" id="559515"/>
    <lineage>
        <taxon>Eukaryota</taxon>
        <taxon>Sar</taxon>
        <taxon>Stramenopiles</taxon>
        <taxon>Oomycota</taxon>
        <taxon>Peronosporomycetes</taxon>
        <taxon>Peronosporales</taxon>
        <taxon>Peronosporaceae</taxon>
        <taxon>Hyaloperonospora</taxon>
    </lineage>
</organism>
<dbReference type="eggNOG" id="KOG0032">
    <property type="taxonomic scope" value="Eukaryota"/>
</dbReference>
<feature type="region of interest" description="Disordered" evidence="18">
    <location>
        <begin position="1"/>
        <end position="40"/>
    </location>
</feature>
<feature type="binding site" evidence="15">
    <location>
        <position position="309"/>
    </location>
    <ligand>
        <name>ATP</name>
        <dbReference type="ChEBI" id="CHEBI:30616"/>
    </ligand>
</feature>
<dbReference type="PROSITE" id="PS00107">
    <property type="entry name" value="PROTEIN_KINASE_ATP"/>
    <property type="match status" value="1"/>
</dbReference>
<sequence length="753" mass="83442">MAPPIVTSQHARKSSTRCSCDSDRELDDEETGVHVPSEEVAQLSIDKMEMSRFQAGTTAVSKADVVANIESRSEDREDPKDTKAPASANIFACLGSRNDIEKCATRPRQRHCSSKDSSTTRLSTDPLLVTGVDSSTRAPTEALLLAPASVLPNVITRKGDKSSLDFHQRYTVTKHLGQGSYSTVKQVTHRTKGGVYACKIVNKSSLSAADRTALSHEVRVLSSVNHVNIMRLYEVIQDDVKCYMVTELADGGDLFDRIVKQGKFPERKAQKVTAALVEALLYCHTHNIIHRDVKPENVLFLNDNVKLCDFGFARQLAHPEEQVSDSCGTPGYAAPEILDGQPYGLEADVFSLGVVMYVMLCGYPPFPMKLVHLRKHRFNVKYPVKDWASIHPDVKTLVSKMLDADPRARPSMALLQTHPWIQAGKEASKRTRQEDRERCHLANLTQRQRTASAIRKQLVRNGFKAVKYGRNGLPHRTKLRLSGDGQVLSWQPKLLKRGLLRYQNARSFTNLFPSRDKRTSQPDQQPSESQANRVVPTGGVAGRSTVKHKSEQRALAASSACPQSTDSSIGSTSDAIREKRLWWRLLCRERSVKTERTASGVPTPDFSSRETSSTPSSPIRRSEAKVPQMQSPSSILKSIATPSTGSSDRCLDDSINLHDVREILSGDDAPFSAGRGLTLPNSFKRTVNPACGLSVYTRVRELHLEFSDERVRDGFEYLLQQTTLPLQHCVASQPVQTSPTPSLPSAPHKPHDE</sequence>
<evidence type="ECO:0000256" key="14">
    <source>
        <dbReference type="PIRSR" id="PIRSR630616-1"/>
    </source>
</evidence>
<evidence type="ECO:0000256" key="7">
    <source>
        <dbReference type="ARBA" id="ARBA00022741"/>
    </source>
</evidence>
<dbReference type="SUPFAM" id="SSF56112">
    <property type="entry name" value="Protein kinase-like (PK-like)"/>
    <property type="match status" value="1"/>
</dbReference>
<dbReference type="InterPro" id="IPR008271">
    <property type="entry name" value="Ser/Thr_kinase_AS"/>
</dbReference>
<comment type="catalytic activity">
    <reaction evidence="12">
        <text>L-threonyl-[protein] + ATP = O-phospho-L-threonyl-[protein] + ADP + H(+)</text>
        <dbReference type="Rhea" id="RHEA:46608"/>
        <dbReference type="Rhea" id="RHEA-COMP:11060"/>
        <dbReference type="Rhea" id="RHEA-COMP:11605"/>
        <dbReference type="ChEBI" id="CHEBI:15378"/>
        <dbReference type="ChEBI" id="CHEBI:30013"/>
        <dbReference type="ChEBI" id="CHEBI:30616"/>
        <dbReference type="ChEBI" id="CHEBI:61977"/>
        <dbReference type="ChEBI" id="CHEBI:456216"/>
        <dbReference type="EC" id="2.7.11.1"/>
    </reaction>
</comment>
<evidence type="ECO:0000256" key="16">
    <source>
        <dbReference type="PIRSR" id="PIRSR630616-3"/>
    </source>
</evidence>